<sequence length="35" mass="4133">MRRIVRRSLPNELPHGKKLWRLYGVRIDMARASGV</sequence>
<dbReference type="Gramene" id="CDF33219">
    <property type="protein sequence ID" value="CDF33219"/>
    <property type="gene ID" value="CHC_T00001910001"/>
</dbReference>
<protein>
    <submittedName>
        <fullName evidence="1">Uncharacterized protein</fullName>
    </submittedName>
</protein>
<evidence type="ECO:0000313" key="2">
    <source>
        <dbReference type="Proteomes" id="UP000012073"/>
    </source>
</evidence>
<organism evidence="1 2">
    <name type="scientific">Chondrus crispus</name>
    <name type="common">Carrageen Irish moss</name>
    <name type="synonym">Polymorpha crispa</name>
    <dbReference type="NCBI Taxonomy" id="2769"/>
    <lineage>
        <taxon>Eukaryota</taxon>
        <taxon>Rhodophyta</taxon>
        <taxon>Florideophyceae</taxon>
        <taxon>Rhodymeniophycidae</taxon>
        <taxon>Gigartinales</taxon>
        <taxon>Gigartinaceae</taxon>
        <taxon>Chondrus</taxon>
    </lineage>
</organism>
<reference evidence="2" key="1">
    <citation type="journal article" date="2013" name="Proc. Natl. Acad. Sci. U.S.A.">
        <title>Genome structure and metabolic features in the red seaweed Chondrus crispus shed light on evolution of the Archaeplastida.</title>
        <authorList>
            <person name="Collen J."/>
            <person name="Porcel B."/>
            <person name="Carre W."/>
            <person name="Ball S.G."/>
            <person name="Chaparro C."/>
            <person name="Tonon T."/>
            <person name="Barbeyron T."/>
            <person name="Michel G."/>
            <person name="Noel B."/>
            <person name="Valentin K."/>
            <person name="Elias M."/>
            <person name="Artiguenave F."/>
            <person name="Arun A."/>
            <person name="Aury J.M."/>
            <person name="Barbosa-Neto J.F."/>
            <person name="Bothwell J.H."/>
            <person name="Bouget F.Y."/>
            <person name="Brillet L."/>
            <person name="Cabello-Hurtado F."/>
            <person name="Capella-Gutierrez S."/>
            <person name="Charrier B."/>
            <person name="Cladiere L."/>
            <person name="Cock J.M."/>
            <person name="Coelho S.M."/>
            <person name="Colleoni C."/>
            <person name="Czjzek M."/>
            <person name="Da Silva C."/>
            <person name="Delage L."/>
            <person name="Denoeud F."/>
            <person name="Deschamps P."/>
            <person name="Dittami S.M."/>
            <person name="Gabaldon T."/>
            <person name="Gachon C.M."/>
            <person name="Groisillier A."/>
            <person name="Herve C."/>
            <person name="Jabbari K."/>
            <person name="Katinka M."/>
            <person name="Kloareg B."/>
            <person name="Kowalczyk N."/>
            <person name="Labadie K."/>
            <person name="Leblanc C."/>
            <person name="Lopez P.J."/>
            <person name="McLachlan D.H."/>
            <person name="Meslet-Cladiere L."/>
            <person name="Moustafa A."/>
            <person name="Nehr Z."/>
            <person name="Nyvall Collen P."/>
            <person name="Panaud O."/>
            <person name="Partensky F."/>
            <person name="Poulain J."/>
            <person name="Rensing S.A."/>
            <person name="Rousvoal S."/>
            <person name="Samson G."/>
            <person name="Symeonidi A."/>
            <person name="Weissenbach J."/>
            <person name="Zambounis A."/>
            <person name="Wincker P."/>
            <person name="Boyen C."/>
        </authorList>
    </citation>
    <scope>NUCLEOTIDE SEQUENCE [LARGE SCALE GENOMIC DNA]</scope>
    <source>
        <strain evidence="2">cv. Stackhouse</strain>
    </source>
</reference>
<dbReference type="KEGG" id="ccp:CHC_T00001910001"/>
<dbReference type="AlphaFoldDB" id="R7Q5B5"/>
<gene>
    <name evidence="1" type="ORF">CHC_T00001910001</name>
</gene>
<dbReference type="Proteomes" id="UP000012073">
    <property type="component" value="Unassembled WGS sequence"/>
</dbReference>
<proteinExistence type="predicted"/>
<dbReference type="RefSeq" id="XP_005713023.1">
    <property type="nucleotide sequence ID" value="XM_005712966.1"/>
</dbReference>
<keyword evidence="2" id="KW-1185">Reference proteome</keyword>
<evidence type="ECO:0000313" key="1">
    <source>
        <dbReference type="EMBL" id="CDF33219.1"/>
    </source>
</evidence>
<dbReference type="GeneID" id="17320754"/>
<accession>R7Q5B5</accession>
<dbReference type="EMBL" id="HG001637">
    <property type="protein sequence ID" value="CDF33219.1"/>
    <property type="molecule type" value="Genomic_DNA"/>
</dbReference>
<name>R7Q5B5_CHOCR</name>